<dbReference type="EMBL" id="FNFX01000001">
    <property type="protein sequence ID" value="SDK15314.1"/>
    <property type="molecule type" value="Genomic_DNA"/>
</dbReference>
<reference evidence="3" key="1">
    <citation type="submission" date="2016-10" db="EMBL/GenBank/DDBJ databases">
        <authorList>
            <person name="Varghese N."/>
            <person name="Submissions S."/>
        </authorList>
    </citation>
    <scope>NUCLEOTIDE SEQUENCE [LARGE SCALE GENOMIC DNA]</scope>
    <source>
        <strain evidence="3">CBMB127</strain>
    </source>
</reference>
<keyword evidence="1" id="KW-0472">Membrane</keyword>
<keyword evidence="1" id="KW-1133">Transmembrane helix</keyword>
<sequence>MGILNKLPNSVRYPSHKEWQLLKKLPKWWLLGTLLFAAPIMYTWWQQGDLLAQNLERTSLFLGLLFTFWFFIGALMIGLLVIIIMKGPGYVADPYYLPKEDKSLEINPPDH</sequence>
<organism evidence="2 3">
    <name type="scientific">Methylophilus rhizosphaerae</name>
    <dbReference type="NCBI Taxonomy" id="492660"/>
    <lineage>
        <taxon>Bacteria</taxon>
        <taxon>Pseudomonadati</taxon>
        <taxon>Pseudomonadota</taxon>
        <taxon>Betaproteobacteria</taxon>
        <taxon>Nitrosomonadales</taxon>
        <taxon>Methylophilaceae</taxon>
        <taxon>Methylophilus</taxon>
    </lineage>
</organism>
<accession>A0A1G8ZL27</accession>
<proteinExistence type="predicted"/>
<gene>
    <name evidence="2" type="ORF">SAMN05192566_0362</name>
</gene>
<evidence type="ECO:0000256" key="1">
    <source>
        <dbReference type="SAM" id="Phobius"/>
    </source>
</evidence>
<feature type="transmembrane region" description="Helical" evidence="1">
    <location>
        <begin position="60"/>
        <end position="85"/>
    </location>
</feature>
<dbReference type="AlphaFoldDB" id="A0A1G8ZL27"/>
<keyword evidence="1" id="KW-0812">Transmembrane</keyword>
<evidence type="ECO:0000313" key="3">
    <source>
        <dbReference type="Proteomes" id="UP000198629"/>
    </source>
</evidence>
<evidence type="ECO:0000313" key="2">
    <source>
        <dbReference type="EMBL" id="SDK15314.1"/>
    </source>
</evidence>
<feature type="transmembrane region" description="Helical" evidence="1">
    <location>
        <begin position="28"/>
        <end position="45"/>
    </location>
</feature>
<keyword evidence="3" id="KW-1185">Reference proteome</keyword>
<dbReference type="Proteomes" id="UP000198629">
    <property type="component" value="Unassembled WGS sequence"/>
</dbReference>
<protein>
    <submittedName>
        <fullName evidence="2">Uncharacterized protein</fullName>
    </submittedName>
</protein>
<dbReference type="OrthoDB" id="8537001at2"/>
<name>A0A1G8ZL27_9PROT</name>
<dbReference type="STRING" id="492660.SAMN05192566_0362"/>